<keyword evidence="3" id="KW-1185">Reference proteome</keyword>
<accession>A0ABV3PAJ3</accession>
<dbReference type="SUPFAM" id="SSF52788">
    <property type="entry name" value="Phosphotyrosine protein phosphatases I"/>
    <property type="match status" value="1"/>
</dbReference>
<dbReference type="PANTHER" id="PTHR11717:SF31">
    <property type="entry name" value="LOW MOLECULAR WEIGHT PROTEIN-TYROSINE-PHOSPHATASE ETP-RELATED"/>
    <property type="match status" value="1"/>
</dbReference>
<dbReference type="InterPro" id="IPR023485">
    <property type="entry name" value="Ptyr_pPase"/>
</dbReference>
<feature type="domain" description="Phosphotyrosine protein phosphatase I" evidence="1">
    <location>
        <begin position="5"/>
        <end position="129"/>
    </location>
</feature>
<evidence type="ECO:0000313" key="3">
    <source>
        <dbReference type="Proteomes" id="UP001555826"/>
    </source>
</evidence>
<dbReference type="InterPro" id="IPR050438">
    <property type="entry name" value="LMW_PTPase"/>
</dbReference>
<comment type="caution">
    <text evidence="2">The sequence shown here is derived from an EMBL/GenBank/DDBJ whole genome shotgun (WGS) entry which is preliminary data.</text>
</comment>
<dbReference type="Gene3D" id="3.40.50.2300">
    <property type="match status" value="1"/>
</dbReference>
<organism evidence="2 3">
    <name type="scientific">Kineococcus endophyticus</name>
    <dbReference type="NCBI Taxonomy" id="1181883"/>
    <lineage>
        <taxon>Bacteria</taxon>
        <taxon>Bacillati</taxon>
        <taxon>Actinomycetota</taxon>
        <taxon>Actinomycetes</taxon>
        <taxon>Kineosporiales</taxon>
        <taxon>Kineosporiaceae</taxon>
        <taxon>Kineococcus</taxon>
    </lineage>
</organism>
<dbReference type="Proteomes" id="UP001555826">
    <property type="component" value="Unassembled WGS sequence"/>
</dbReference>
<dbReference type="SMART" id="SM00226">
    <property type="entry name" value="LMWPc"/>
    <property type="match status" value="1"/>
</dbReference>
<gene>
    <name evidence="2" type="ORF">AB1207_17360</name>
</gene>
<dbReference type="EMBL" id="JBFNQN010000012">
    <property type="protein sequence ID" value="MEW9266522.1"/>
    <property type="molecule type" value="Genomic_DNA"/>
</dbReference>
<sequence>MRTRFEVLLVCTANVSRSPMAASLLRHHLADRFGERAATIRVASAGTTALVGEPVDTDVATVLRKVGRPDLTGGESGRQLDAQLVGAADLVLTMTREQRGAVIALVPSAQRRVFTVLELARIARMLGAEGRLPASASPGAGWKALVAAAPAWRGPTAPKDPASDDVDDVHRAKLDVQVKAARRLDEALAAVVAVV</sequence>
<name>A0ABV3PAJ3_9ACTN</name>
<dbReference type="PANTHER" id="PTHR11717">
    <property type="entry name" value="LOW MOLECULAR WEIGHT PROTEIN TYROSINE PHOSPHATASE"/>
    <property type="match status" value="1"/>
</dbReference>
<proteinExistence type="predicted"/>
<reference evidence="2 3" key="1">
    <citation type="submission" date="2024-07" db="EMBL/GenBank/DDBJ databases">
        <authorList>
            <person name="Thanompreechachai J."/>
            <person name="Duangmal K."/>
        </authorList>
    </citation>
    <scope>NUCLEOTIDE SEQUENCE [LARGE SCALE GENOMIC DNA]</scope>
    <source>
        <strain evidence="2 3">KCTC 19886</strain>
    </source>
</reference>
<evidence type="ECO:0000313" key="2">
    <source>
        <dbReference type="EMBL" id="MEW9266522.1"/>
    </source>
</evidence>
<protein>
    <submittedName>
        <fullName evidence="2">Low molecular weight phosphatase family protein</fullName>
    </submittedName>
</protein>
<dbReference type="RefSeq" id="WP_367639660.1">
    <property type="nucleotide sequence ID" value="NZ_JBFNQN010000012.1"/>
</dbReference>
<evidence type="ECO:0000259" key="1">
    <source>
        <dbReference type="SMART" id="SM00226"/>
    </source>
</evidence>
<dbReference type="InterPro" id="IPR036196">
    <property type="entry name" value="Ptyr_pPase_sf"/>
</dbReference>
<dbReference type="Pfam" id="PF01451">
    <property type="entry name" value="LMWPc"/>
    <property type="match status" value="1"/>
</dbReference>